<dbReference type="CDD" id="cd16350">
    <property type="entry name" value="VOC_like"/>
    <property type="match status" value="1"/>
</dbReference>
<dbReference type="OrthoDB" id="506370at2"/>
<comment type="cofactor">
    <cofactor evidence="1">
        <name>Fe(2+)</name>
        <dbReference type="ChEBI" id="CHEBI:29033"/>
    </cofactor>
</comment>
<dbReference type="PANTHER" id="PTHR31136">
    <property type="entry name" value="DUF1338 DOMAIN-CONTAINING PROTEIN"/>
    <property type="match status" value="1"/>
</dbReference>
<evidence type="ECO:0000256" key="4">
    <source>
        <dbReference type="ARBA" id="ARBA00023004"/>
    </source>
</evidence>
<dbReference type="Pfam" id="PF07063">
    <property type="entry name" value="HGLS"/>
    <property type="match status" value="1"/>
</dbReference>
<gene>
    <name evidence="8" type="ORF">HLUCCX14_06240</name>
</gene>
<evidence type="ECO:0000256" key="2">
    <source>
        <dbReference type="ARBA" id="ARBA00022964"/>
    </source>
</evidence>
<proteinExistence type="inferred from homology"/>
<evidence type="ECO:0000256" key="3">
    <source>
        <dbReference type="ARBA" id="ARBA00023002"/>
    </source>
</evidence>
<protein>
    <recommendedName>
        <fullName evidence="6">2-oxoadipate dioxygenase/decarboxylase</fullName>
        <ecNumber evidence="6">1.13.11.93</ecNumber>
    </recommendedName>
    <alternativeName>
        <fullName evidence="7">2-hydroxyglutarate synthase</fullName>
    </alternativeName>
</protein>
<dbReference type="AlphaFoldDB" id="A0A0P8B7C4"/>
<dbReference type="STRING" id="1305731.GCA_000934705_00285"/>
<dbReference type="GO" id="GO:0051213">
    <property type="term" value="F:dioxygenase activity"/>
    <property type="evidence" value="ECO:0007669"/>
    <property type="project" value="UniProtKB-KW"/>
</dbReference>
<dbReference type="EMBL" id="LJZQ01000006">
    <property type="protein sequence ID" value="KPQ29435.1"/>
    <property type="molecule type" value="Genomic_DNA"/>
</dbReference>
<comment type="caution">
    <text evidence="8">The sequence shown here is derived from an EMBL/GenBank/DDBJ whole genome shotgun (WGS) entry which is preliminary data.</text>
</comment>
<evidence type="ECO:0000313" key="8">
    <source>
        <dbReference type="EMBL" id="KPQ29435.1"/>
    </source>
</evidence>
<evidence type="ECO:0000256" key="1">
    <source>
        <dbReference type="ARBA" id="ARBA00001954"/>
    </source>
</evidence>
<comment type="similarity">
    <text evidence="5">Belongs to the 2-oxoadipate dioxygenase/decarboxylase family.</text>
</comment>
<reference evidence="8 9" key="1">
    <citation type="submission" date="2015-09" db="EMBL/GenBank/DDBJ databases">
        <title>Identification and resolution of microdiversity through metagenomic sequencing of parallel consortia.</title>
        <authorList>
            <person name="Nelson W.C."/>
            <person name="Romine M.F."/>
            <person name="Lindemann S.R."/>
        </authorList>
    </citation>
    <scope>NUCLEOTIDE SEQUENCE [LARGE SCALE GENOMIC DNA]</scope>
    <source>
        <strain evidence="8">HL-55</strain>
    </source>
</reference>
<keyword evidence="4" id="KW-0408">Iron</keyword>
<accession>A0A0P8B7C4</accession>
<dbReference type="SMART" id="SM01150">
    <property type="entry name" value="DUF1338"/>
    <property type="match status" value="1"/>
</dbReference>
<sequence>MHTDLTTLFSRLWQSYKEVTPSAERIHQILATQERQAIVNDHIALRTFNLAPVGLEALARHFTSLGYHQGGEYHFEAKKLYARHYEHPNQNVPKVFISELLVDQCSPALQATVTRLVSQIESNAVSGDDFLYSGRHWALDYATYRTLLEESEYAAWTAAWGYRANHFTVSINHLEQIQSVPQMNQLLKNHGFRINTAGGEVKGSPEDLLEQSSTMADRIDLAFSDQVAAVPSCFYEFARRYPGADGQLYPGFVAASADKIFESTHAGEPQ</sequence>
<keyword evidence="3" id="KW-0560">Oxidoreductase</keyword>
<dbReference type="EC" id="1.13.11.93" evidence="6"/>
<dbReference type="Proteomes" id="UP000050416">
    <property type="component" value="Unassembled WGS sequence"/>
</dbReference>
<name>A0A0P8B7C4_9GAMM</name>
<organism evidence="8 9">
    <name type="scientific">Marinobacter excellens HL-55</name>
    <dbReference type="NCBI Taxonomy" id="1305731"/>
    <lineage>
        <taxon>Bacteria</taxon>
        <taxon>Pseudomonadati</taxon>
        <taxon>Pseudomonadota</taxon>
        <taxon>Gammaproteobacteria</taxon>
        <taxon>Pseudomonadales</taxon>
        <taxon>Marinobacteraceae</taxon>
        <taxon>Marinobacter</taxon>
    </lineage>
</organism>
<dbReference type="PATRIC" id="fig|1305731.5.peg.2755"/>
<dbReference type="InterPro" id="IPR009770">
    <property type="entry name" value="HGLS"/>
</dbReference>
<evidence type="ECO:0000313" key="9">
    <source>
        <dbReference type="Proteomes" id="UP000050416"/>
    </source>
</evidence>
<evidence type="ECO:0000256" key="7">
    <source>
        <dbReference type="ARBA" id="ARBA00035045"/>
    </source>
</evidence>
<evidence type="ECO:0000256" key="5">
    <source>
        <dbReference type="ARBA" id="ARBA00035013"/>
    </source>
</evidence>
<dbReference type="PANTHER" id="PTHR31136:SF5">
    <property type="entry name" value="2-OXOADIPATE DIOXYGENASE_DECARBOXYLASE, CHLOROPLASTIC"/>
    <property type="match status" value="1"/>
</dbReference>
<keyword evidence="2" id="KW-0223">Dioxygenase</keyword>
<dbReference type="Gene3D" id="3.10.180.50">
    <property type="match status" value="1"/>
</dbReference>
<evidence type="ECO:0000256" key="6">
    <source>
        <dbReference type="ARBA" id="ARBA00035023"/>
    </source>
</evidence>